<dbReference type="STRING" id="471856.Jden_0354"/>
<dbReference type="Proteomes" id="UP000000628">
    <property type="component" value="Chromosome"/>
</dbReference>
<proteinExistence type="predicted"/>
<evidence type="ECO:0000313" key="3">
    <source>
        <dbReference type="Proteomes" id="UP000000628"/>
    </source>
</evidence>
<dbReference type="OrthoDB" id="3213529at2"/>
<keyword evidence="3" id="KW-1185">Reference proteome</keyword>
<organism evidence="2 3">
    <name type="scientific">Jonesia denitrificans (strain ATCC 14870 / DSM 20603 / BCRC 15368 / CIP 55.134 / JCM 11481 / NBRC 15587 / NCTC 10816 / Prevot 55134)</name>
    <name type="common">Listeria denitrificans</name>
    <dbReference type="NCBI Taxonomy" id="471856"/>
    <lineage>
        <taxon>Bacteria</taxon>
        <taxon>Bacillati</taxon>
        <taxon>Actinomycetota</taxon>
        <taxon>Actinomycetes</taxon>
        <taxon>Micrococcales</taxon>
        <taxon>Jonesiaceae</taxon>
        <taxon>Jonesia</taxon>
    </lineage>
</organism>
<dbReference type="RefSeq" id="WP_015770652.1">
    <property type="nucleotide sequence ID" value="NC_013174.1"/>
</dbReference>
<feature type="domain" description="DUF1540" evidence="1">
    <location>
        <begin position="12"/>
        <end position="44"/>
    </location>
</feature>
<dbReference type="InterPro" id="IPR011437">
    <property type="entry name" value="DUF1540"/>
</dbReference>
<dbReference type="eggNOG" id="ENOG50331V9">
    <property type="taxonomic scope" value="Bacteria"/>
</dbReference>
<dbReference type="EMBL" id="CP001706">
    <property type="protein sequence ID" value="ACV08023.1"/>
    <property type="molecule type" value="Genomic_DNA"/>
</dbReference>
<feature type="domain" description="DUF1540" evidence="1">
    <location>
        <begin position="63"/>
        <end position="94"/>
    </location>
</feature>
<gene>
    <name evidence="2" type="ordered locus">Jden_0354</name>
</gene>
<name>C7QZL7_JONDD</name>
<dbReference type="KEGG" id="jde:Jden_0354"/>
<dbReference type="HOGENOM" id="CLU_151939_1_0_11"/>
<reference evidence="2 3" key="1">
    <citation type="journal article" date="2009" name="Stand. Genomic Sci.">
        <title>Complete genome sequence of Jonesia denitrificans type strain (Prevot 55134).</title>
        <authorList>
            <person name="Pukall R."/>
            <person name="Gehrich-Schroter G."/>
            <person name="Lapidus A."/>
            <person name="Nolan M."/>
            <person name="Glavina Del Rio T."/>
            <person name="Lucas S."/>
            <person name="Chen F."/>
            <person name="Tice H."/>
            <person name="Pitluck S."/>
            <person name="Cheng J.F."/>
            <person name="Copeland A."/>
            <person name="Saunders E."/>
            <person name="Brettin T."/>
            <person name="Detter J.C."/>
            <person name="Bruce D."/>
            <person name="Goodwin L."/>
            <person name="Pati A."/>
            <person name="Ivanova N."/>
            <person name="Mavromatis K."/>
            <person name="Ovchinnikova G."/>
            <person name="Chen A."/>
            <person name="Palaniappan K."/>
            <person name="Land M."/>
            <person name="Hauser L."/>
            <person name="Chang Y.J."/>
            <person name="Jeffries C.D."/>
            <person name="Chain P."/>
            <person name="Goker M."/>
            <person name="Bristow J."/>
            <person name="Eisen J.A."/>
            <person name="Markowitz V."/>
            <person name="Hugenholtz P."/>
            <person name="Kyrpides N.C."/>
            <person name="Klenk H.P."/>
            <person name="Han C."/>
        </authorList>
    </citation>
    <scope>NUCLEOTIDE SEQUENCE [LARGE SCALE GENOMIC DNA]</scope>
    <source>
        <strain evidence="3">ATCC 14870 / DSM 20603 / BCRC 15368 / CIP 55.134 / JCM 11481 / NBRC 15587 / NCTC 10816 / Prevot 55134</strain>
    </source>
</reference>
<protein>
    <recommendedName>
        <fullName evidence="1">DUF1540 domain-containing protein</fullName>
    </recommendedName>
</protein>
<evidence type="ECO:0000313" key="2">
    <source>
        <dbReference type="EMBL" id="ACV08023.1"/>
    </source>
</evidence>
<dbReference type="Pfam" id="PF07561">
    <property type="entry name" value="DUF1540"/>
    <property type="match status" value="2"/>
</dbReference>
<dbReference type="AlphaFoldDB" id="C7QZL7"/>
<sequence>MAADMELAHVTECNVVGCGYNHDGCHASAITVGGHGVNAKCATFIPLGTKGGLDRVITTVGACQRGDCVHNDSLECVADSVRVGAASESNVAGCLTYQVRSA</sequence>
<evidence type="ECO:0000259" key="1">
    <source>
        <dbReference type="Pfam" id="PF07561"/>
    </source>
</evidence>
<accession>C7QZL7</accession>